<dbReference type="PATRIC" id="fig|1807.13.peg.843"/>
<sequence>MSTPAFFALQTQAGGREHFAPTHWARGPWGDTISGNYLGGLLGLIGERDLADQTAGMRPARFTVDLMRPAAMTPVAVSTEVVRAGRRLLLADVVMTQDGRPVARASLLYLRPGEQPAAPRWSADVVMPPLPVVPETYPDDAPMLMFTAGREDAAPSDGLAAWAHSGPKFVWVHDVLPLVDALPRTPFGSAAMAGDVASSLTGFGEDGLPFINADYTVSLSRLPAGEFIGLAALTHHSHNGISTGTAILVDEAGPIGTASATALVNPGFRPPNLPLS</sequence>
<dbReference type="InterPro" id="IPR029069">
    <property type="entry name" value="HotDog_dom_sf"/>
</dbReference>
<dbReference type="RefSeq" id="WP_046361493.1">
    <property type="nucleotide sequence ID" value="NZ_CALTXN010000023.1"/>
</dbReference>
<feature type="domain" description="Acyl-CoA thioesterase-like C-terminal" evidence="2">
    <location>
        <begin position="168"/>
        <end position="263"/>
    </location>
</feature>
<dbReference type="Proteomes" id="UP000034150">
    <property type="component" value="Unassembled WGS sequence"/>
</dbReference>
<dbReference type="InterPro" id="IPR042171">
    <property type="entry name" value="Acyl-CoA_hotdog"/>
</dbReference>
<comment type="caution">
    <text evidence="3">The sequence shown here is derived from an EMBL/GenBank/DDBJ whole genome shotgun (WGS) entry which is preliminary data.</text>
</comment>
<evidence type="ECO:0000313" key="3">
    <source>
        <dbReference type="EMBL" id="KKF03602.1"/>
    </source>
</evidence>
<protein>
    <recommendedName>
        <fullName evidence="5">Thioesterase family protein</fullName>
    </recommendedName>
</protein>
<gene>
    <name evidence="3" type="ORF">WN67_02595</name>
</gene>
<organism evidence="3 4">
    <name type="scientific">Mycolicibacterium obuense</name>
    <dbReference type="NCBI Taxonomy" id="1807"/>
    <lineage>
        <taxon>Bacteria</taxon>
        <taxon>Bacillati</taxon>
        <taxon>Actinomycetota</taxon>
        <taxon>Actinomycetes</taxon>
        <taxon>Mycobacteriales</taxon>
        <taxon>Mycobacteriaceae</taxon>
        <taxon>Mycolicibacterium</taxon>
    </lineage>
</organism>
<proteinExistence type="predicted"/>
<dbReference type="OrthoDB" id="4968093at2"/>
<dbReference type="InterPro" id="IPR049449">
    <property type="entry name" value="TesB_ACOT8-like_N"/>
</dbReference>
<dbReference type="EMBL" id="LAUZ02000006">
    <property type="protein sequence ID" value="KKF03602.1"/>
    <property type="molecule type" value="Genomic_DNA"/>
</dbReference>
<name>A0A0M2K8N0_9MYCO</name>
<reference evidence="3 4" key="1">
    <citation type="journal article" date="2015" name="Genome Announc.">
        <title>Draft Genome Sequence of Mycobacterium obuense Strain UC1, Isolated from Patient Sputum.</title>
        <authorList>
            <person name="Greninger A.L."/>
            <person name="Cunningham G."/>
            <person name="Hsu E.D."/>
            <person name="Yu J.M."/>
            <person name="Chiu C.Y."/>
            <person name="Miller S."/>
        </authorList>
    </citation>
    <scope>NUCLEOTIDE SEQUENCE [LARGE SCALE GENOMIC DNA]</scope>
    <source>
        <strain evidence="3 4">UC1</strain>
    </source>
</reference>
<dbReference type="Pfam" id="PF20789">
    <property type="entry name" value="4HBT_3C"/>
    <property type="match status" value="1"/>
</dbReference>
<dbReference type="AlphaFoldDB" id="A0A0M2K8N0"/>
<dbReference type="Gene3D" id="2.40.160.210">
    <property type="entry name" value="Acyl-CoA thioesterase, double hotdog domain"/>
    <property type="match status" value="1"/>
</dbReference>
<dbReference type="SUPFAM" id="SSF54637">
    <property type="entry name" value="Thioesterase/thiol ester dehydrase-isomerase"/>
    <property type="match status" value="1"/>
</dbReference>
<evidence type="ECO:0008006" key="5">
    <source>
        <dbReference type="Google" id="ProtNLM"/>
    </source>
</evidence>
<dbReference type="InterPro" id="IPR049450">
    <property type="entry name" value="ACOT8-like_C"/>
</dbReference>
<evidence type="ECO:0000259" key="2">
    <source>
        <dbReference type="Pfam" id="PF20789"/>
    </source>
</evidence>
<evidence type="ECO:0000259" key="1">
    <source>
        <dbReference type="Pfam" id="PF13622"/>
    </source>
</evidence>
<feature type="domain" description="Acyl-CoA thioesterase-like N-terminal HotDog" evidence="1">
    <location>
        <begin position="27"/>
        <end position="108"/>
    </location>
</feature>
<dbReference type="STRING" id="1807.MOBUDSM44075_02368"/>
<dbReference type="Pfam" id="PF13622">
    <property type="entry name" value="4HBT_3"/>
    <property type="match status" value="1"/>
</dbReference>
<keyword evidence="4" id="KW-1185">Reference proteome</keyword>
<accession>A0A0M2K8N0</accession>
<evidence type="ECO:0000313" key="4">
    <source>
        <dbReference type="Proteomes" id="UP000034150"/>
    </source>
</evidence>